<proteinExistence type="predicted"/>
<accession>A0ABX1DR92</accession>
<evidence type="ECO:0000313" key="3">
    <source>
        <dbReference type="Proteomes" id="UP000704467"/>
    </source>
</evidence>
<feature type="transmembrane region" description="Helical" evidence="1">
    <location>
        <begin position="82"/>
        <end position="109"/>
    </location>
</feature>
<sequence length="203" mass="21564">MRRALRLRSDTALMGGNGEALNGLVGLVQRLADLILPAQALVAATCFIIGIGLAIASIGNFTRASERAASGQFNGAHDYGRWVGIAGLITAVMLISLSSIISAFLVSFFQVEETVAASEIFAYAPEMLAPLDHEQARTVLIALLRIVQFIGLLGFIRGLFLLNKSVKWPQSGLAGFGVAHLIGGTFAMNIVMFVGYIEELVLG</sequence>
<keyword evidence="1" id="KW-1133">Transmembrane helix</keyword>
<feature type="transmembrane region" description="Helical" evidence="1">
    <location>
        <begin position="139"/>
        <end position="160"/>
    </location>
</feature>
<name>A0ABX1DR92_9HYPH</name>
<evidence type="ECO:0000256" key="1">
    <source>
        <dbReference type="SAM" id="Phobius"/>
    </source>
</evidence>
<feature type="transmembrane region" description="Helical" evidence="1">
    <location>
        <begin position="38"/>
        <end position="61"/>
    </location>
</feature>
<protein>
    <submittedName>
        <fullName evidence="2">Uncharacterized protein</fullName>
    </submittedName>
</protein>
<dbReference type="EMBL" id="JAAVLN010000006">
    <property type="protein sequence ID" value="NKC05454.1"/>
    <property type="molecule type" value="Genomic_DNA"/>
</dbReference>
<dbReference type="Proteomes" id="UP000704467">
    <property type="component" value="Unassembled WGS sequence"/>
</dbReference>
<organism evidence="2 3">
    <name type="scientific">Brucella haematophila</name>
    <dbReference type="NCBI Taxonomy" id="419474"/>
    <lineage>
        <taxon>Bacteria</taxon>
        <taxon>Pseudomonadati</taxon>
        <taxon>Pseudomonadota</taxon>
        <taxon>Alphaproteobacteria</taxon>
        <taxon>Hyphomicrobiales</taxon>
        <taxon>Brucellaceae</taxon>
        <taxon>Brucella/Ochrobactrum group</taxon>
        <taxon>Brucella</taxon>
    </lineage>
</organism>
<keyword evidence="1" id="KW-0812">Transmembrane</keyword>
<gene>
    <name evidence="2" type="ORF">HED55_27135</name>
</gene>
<feature type="transmembrane region" description="Helical" evidence="1">
    <location>
        <begin position="172"/>
        <end position="197"/>
    </location>
</feature>
<reference evidence="2 3" key="1">
    <citation type="submission" date="2020-03" db="EMBL/GenBank/DDBJ databases">
        <title>Whole genome sequencing of clinical and environmental type strains of Ochrobactrum.</title>
        <authorList>
            <person name="Dharne M."/>
        </authorList>
    </citation>
    <scope>NUCLEOTIDE SEQUENCE [LARGE SCALE GENOMIC DNA]</scope>
    <source>
        <strain evidence="2 3">CIP 109452</strain>
    </source>
</reference>
<comment type="caution">
    <text evidence="2">The sequence shown here is derived from an EMBL/GenBank/DDBJ whole genome shotgun (WGS) entry which is preliminary data.</text>
</comment>
<keyword evidence="1" id="KW-0472">Membrane</keyword>
<evidence type="ECO:0000313" key="2">
    <source>
        <dbReference type="EMBL" id="NKC05454.1"/>
    </source>
</evidence>
<keyword evidence="3" id="KW-1185">Reference proteome</keyword>